<sequence>MSGLSERQFALAKRWLKRQFPTLVTGVLFIVLWEGIARIIGNNRIVADIGYTVSSLQAQADTIVVRVSETFSSVVVAFILAVVLGVLLGMIIAEIYTLRQMTMPLIIFAYAVPHPVLAPMFIIWFLVGGSFTLFTFTGPSAYIFPAMTAADAQIAIGINGVSTFGAWVGFFPVFISTITGMNELEERYQHLGTVLGATRWQMVKYFRFWRALPNIASSIKSTVQLSIVGVIVAEFIASSSGIGYQIILAWKTGDLGYMFGVVLVIMLVSYTFFQLAVWTVKYVTPPGSTT</sequence>
<dbReference type="GO" id="GO:0005886">
    <property type="term" value="C:plasma membrane"/>
    <property type="evidence" value="ECO:0007669"/>
    <property type="project" value="UniProtKB-SubCell"/>
</dbReference>
<evidence type="ECO:0000256" key="4">
    <source>
        <dbReference type="ARBA" id="ARBA00022692"/>
    </source>
</evidence>
<dbReference type="PANTHER" id="PTHR30151:SF20">
    <property type="entry name" value="ABC TRANSPORTER PERMEASE PROTEIN HI_0355-RELATED"/>
    <property type="match status" value="1"/>
</dbReference>
<keyword evidence="5 7" id="KW-1133">Transmembrane helix</keyword>
<dbReference type="PANTHER" id="PTHR30151">
    <property type="entry name" value="ALKANE SULFONATE ABC TRANSPORTER-RELATED, MEMBRANE SUBUNIT"/>
    <property type="match status" value="1"/>
</dbReference>
<feature type="transmembrane region" description="Helical" evidence="7">
    <location>
        <begin position="105"/>
        <end position="134"/>
    </location>
</feature>
<accession>A0A4C2EIS5</accession>
<dbReference type="Pfam" id="PF00528">
    <property type="entry name" value="BPD_transp_1"/>
    <property type="match status" value="1"/>
</dbReference>
<name>A0A4C2EIS5_9EURY</name>
<dbReference type="Gene3D" id="1.10.3720.10">
    <property type="entry name" value="MetI-like"/>
    <property type="match status" value="1"/>
</dbReference>
<comment type="subcellular location">
    <subcellularLocation>
        <location evidence="1 7">Cell membrane</location>
        <topology evidence="1 7">Multi-pass membrane protein</topology>
    </subcellularLocation>
</comment>
<dbReference type="GO" id="GO:0055085">
    <property type="term" value="P:transmembrane transport"/>
    <property type="evidence" value="ECO:0007669"/>
    <property type="project" value="InterPro"/>
</dbReference>
<comment type="similarity">
    <text evidence="7">Belongs to the binding-protein-dependent transport system permease family.</text>
</comment>
<keyword evidence="6 7" id="KW-0472">Membrane</keyword>
<dbReference type="InterPro" id="IPR035906">
    <property type="entry name" value="MetI-like_sf"/>
</dbReference>
<comment type="caution">
    <text evidence="9">The sequence shown here is derived from an EMBL/GenBank/DDBJ whole genome shotgun (WGS) entry which is preliminary data.</text>
</comment>
<evidence type="ECO:0000313" key="9">
    <source>
        <dbReference type="EMBL" id="GCF14398.1"/>
    </source>
</evidence>
<proteinExistence type="inferred from homology"/>
<feature type="domain" description="ABC transmembrane type-1" evidence="8">
    <location>
        <begin position="67"/>
        <end position="276"/>
    </location>
</feature>
<dbReference type="SUPFAM" id="SSF161098">
    <property type="entry name" value="MetI-like"/>
    <property type="match status" value="1"/>
</dbReference>
<dbReference type="CDD" id="cd06261">
    <property type="entry name" value="TM_PBP2"/>
    <property type="match status" value="1"/>
</dbReference>
<evidence type="ECO:0000256" key="1">
    <source>
        <dbReference type="ARBA" id="ARBA00004651"/>
    </source>
</evidence>
<dbReference type="PROSITE" id="PS50928">
    <property type="entry name" value="ABC_TM1"/>
    <property type="match status" value="1"/>
</dbReference>
<evidence type="ECO:0000313" key="10">
    <source>
        <dbReference type="Proteomes" id="UP000304382"/>
    </source>
</evidence>
<organism evidence="9 10">
    <name type="scientific">Haloarcula mannanilytica</name>
    <dbReference type="NCBI Taxonomy" id="2509225"/>
    <lineage>
        <taxon>Archaea</taxon>
        <taxon>Methanobacteriati</taxon>
        <taxon>Methanobacteriota</taxon>
        <taxon>Stenosarchaea group</taxon>
        <taxon>Halobacteria</taxon>
        <taxon>Halobacteriales</taxon>
        <taxon>Haloarculaceae</taxon>
        <taxon>Haloarcula</taxon>
    </lineage>
</organism>
<feature type="transmembrane region" description="Helical" evidence="7">
    <location>
        <begin position="227"/>
        <end position="250"/>
    </location>
</feature>
<dbReference type="AlphaFoldDB" id="A0A4C2EIS5"/>
<keyword evidence="3" id="KW-1003">Cell membrane</keyword>
<dbReference type="OrthoDB" id="50379at2157"/>
<gene>
    <name evidence="9" type="ORF">Harman_23330</name>
</gene>
<feature type="transmembrane region" description="Helical" evidence="7">
    <location>
        <begin position="20"/>
        <end position="40"/>
    </location>
</feature>
<keyword evidence="4 7" id="KW-0812">Transmembrane</keyword>
<evidence type="ECO:0000256" key="7">
    <source>
        <dbReference type="RuleBase" id="RU363032"/>
    </source>
</evidence>
<dbReference type="Proteomes" id="UP000304382">
    <property type="component" value="Unassembled WGS sequence"/>
</dbReference>
<evidence type="ECO:0000259" key="8">
    <source>
        <dbReference type="PROSITE" id="PS50928"/>
    </source>
</evidence>
<feature type="transmembrane region" description="Helical" evidence="7">
    <location>
        <begin position="71"/>
        <end position="93"/>
    </location>
</feature>
<dbReference type="RefSeq" id="WP_137683986.1">
    <property type="nucleotide sequence ID" value="NZ_BIXZ01000003.1"/>
</dbReference>
<reference evidence="9 10" key="1">
    <citation type="submission" date="2019-02" db="EMBL/GenBank/DDBJ databases">
        <title>Haloarcula mannanilyticum sp. nov., a mannan degrading haloarchaeon isolated from commercial salt.</title>
        <authorList>
            <person name="Enomoto S."/>
            <person name="Shimane Y."/>
            <person name="Kamekura M."/>
            <person name="Ito T."/>
            <person name="Moriya O."/>
            <person name="Ihara K."/>
            <person name="Takahashi-Ando N."/>
            <person name="Fukushima Y."/>
            <person name="Yoshida Y."/>
            <person name="Usama R."/>
            <person name="Takai K."/>
            <person name="Minegishi H."/>
        </authorList>
    </citation>
    <scope>NUCLEOTIDE SEQUENCE [LARGE SCALE GENOMIC DNA]</scope>
    <source>
        <strain evidence="9 10">MD130-1</strain>
    </source>
</reference>
<feature type="transmembrane region" description="Helical" evidence="7">
    <location>
        <begin position="256"/>
        <end position="278"/>
    </location>
</feature>
<feature type="transmembrane region" description="Helical" evidence="7">
    <location>
        <begin position="154"/>
        <end position="175"/>
    </location>
</feature>
<evidence type="ECO:0000256" key="3">
    <source>
        <dbReference type="ARBA" id="ARBA00022475"/>
    </source>
</evidence>
<protein>
    <submittedName>
        <fullName evidence="9">ABC transporter permease</fullName>
    </submittedName>
</protein>
<keyword evidence="10" id="KW-1185">Reference proteome</keyword>
<evidence type="ECO:0000256" key="6">
    <source>
        <dbReference type="ARBA" id="ARBA00023136"/>
    </source>
</evidence>
<evidence type="ECO:0000256" key="2">
    <source>
        <dbReference type="ARBA" id="ARBA00022448"/>
    </source>
</evidence>
<dbReference type="EMBL" id="BIXZ01000003">
    <property type="protein sequence ID" value="GCF14398.1"/>
    <property type="molecule type" value="Genomic_DNA"/>
</dbReference>
<keyword evidence="2 7" id="KW-0813">Transport</keyword>
<evidence type="ECO:0000256" key="5">
    <source>
        <dbReference type="ARBA" id="ARBA00022989"/>
    </source>
</evidence>
<dbReference type="InterPro" id="IPR000515">
    <property type="entry name" value="MetI-like"/>
</dbReference>